<dbReference type="EMBL" id="BGZK01000354">
    <property type="protein sequence ID" value="GBP38764.1"/>
    <property type="molecule type" value="Genomic_DNA"/>
</dbReference>
<proteinExistence type="predicted"/>
<dbReference type="Proteomes" id="UP000299102">
    <property type="component" value="Unassembled WGS sequence"/>
</dbReference>
<reference evidence="1 2" key="1">
    <citation type="journal article" date="2019" name="Commun. Biol.">
        <title>The bagworm genome reveals a unique fibroin gene that provides high tensile strength.</title>
        <authorList>
            <person name="Kono N."/>
            <person name="Nakamura H."/>
            <person name="Ohtoshi R."/>
            <person name="Tomita M."/>
            <person name="Numata K."/>
            <person name="Arakawa K."/>
        </authorList>
    </citation>
    <scope>NUCLEOTIDE SEQUENCE [LARGE SCALE GENOMIC DNA]</scope>
</reference>
<dbReference type="InterPro" id="IPR005312">
    <property type="entry name" value="DUF1759"/>
</dbReference>
<organism evidence="1 2">
    <name type="scientific">Eumeta variegata</name>
    <name type="common">Bagworm moth</name>
    <name type="synonym">Eumeta japonica</name>
    <dbReference type="NCBI Taxonomy" id="151549"/>
    <lineage>
        <taxon>Eukaryota</taxon>
        <taxon>Metazoa</taxon>
        <taxon>Ecdysozoa</taxon>
        <taxon>Arthropoda</taxon>
        <taxon>Hexapoda</taxon>
        <taxon>Insecta</taxon>
        <taxon>Pterygota</taxon>
        <taxon>Neoptera</taxon>
        <taxon>Endopterygota</taxon>
        <taxon>Lepidoptera</taxon>
        <taxon>Glossata</taxon>
        <taxon>Ditrysia</taxon>
        <taxon>Tineoidea</taxon>
        <taxon>Psychidae</taxon>
        <taxon>Oiketicinae</taxon>
        <taxon>Eumeta</taxon>
    </lineage>
</organism>
<accession>A0A4C1VLL0</accession>
<evidence type="ECO:0000313" key="1">
    <source>
        <dbReference type="EMBL" id="GBP38764.1"/>
    </source>
</evidence>
<protein>
    <submittedName>
        <fullName evidence="1">Uncharacterized protein</fullName>
    </submittedName>
</protein>
<gene>
    <name evidence="1" type="ORF">EVAR_33512_1</name>
</gene>
<dbReference type="AlphaFoldDB" id="A0A4C1VLL0"/>
<name>A0A4C1VLL0_EUMVA</name>
<sequence length="131" mass="14864">MKGPPSRSEENSTLLRDETGAEVCPTKETKYTEIYGIVTALKEIEKCLPRSQAQHQYGNCTDWLVLRTVYQQTAPYLEEIDNIVRLKKNIVGAAAEATKTLFFNENSYQEITDFLKQRYGAPDVLVIAETN</sequence>
<evidence type="ECO:0000313" key="2">
    <source>
        <dbReference type="Proteomes" id="UP000299102"/>
    </source>
</evidence>
<dbReference type="Pfam" id="PF03564">
    <property type="entry name" value="DUF1759"/>
    <property type="match status" value="1"/>
</dbReference>
<keyword evidence="2" id="KW-1185">Reference proteome</keyword>
<comment type="caution">
    <text evidence="1">The sequence shown here is derived from an EMBL/GenBank/DDBJ whole genome shotgun (WGS) entry which is preliminary data.</text>
</comment>